<evidence type="ECO:0000259" key="17">
    <source>
        <dbReference type="PROSITE" id="PS50886"/>
    </source>
</evidence>
<evidence type="ECO:0000256" key="2">
    <source>
        <dbReference type="ARBA" id="ARBA00008653"/>
    </source>
</evidence>
<protein>
    <recommendedName>
        <fullName evidence="15">Phenylalanine--tRNA ligase beta subunit</fullName>
        <ecNumber evidence="15">6.1.1.20</ecNumber>
    </recommendedName>
    <alternativeName>
        <fullName evidence="15">Phenylalanyl-tRNA synthetase beta subunit</fullName>
        <shortName evidence="15">PheRS</shortName>
    </alternativeName>
</protein>
<keyword evidence="6 15" id="KW-0436">Ligase</keyword>
<feature type="binding site" evidence="15">
    <location>
        <position position="467"/>
    </location>
    <ligand>
        <name>Mg(2+)</name>
        <dbReference type="ChEBI" id="CHEBI:18420"/>
        <note>shared with alpha subunit</note>
    </ligand>
</feature>
<dbReference type="InterPro" id="IPR004532">
    <property type="entry name" value="Phe-tRNA-ligase_IIc_bsu_bact"/>
</dbReference>
<feature type="domain" description="FDX-ACB" evidence="18">
    <location>
        <begin position="692"/>
        <end position="784"/>
    </location>
</feature>
<dbReference type="GO" id="GO:0004826">
    <property type="term" value="F:phenylalanine-tRNA ligase activity"/>
    <property type="evidence" value="ECO:0007669"/>
    <property type="project" value="UniProtKB-UniRule"/>
</dbReference>
<comment type="subunit">
    <text evidence="3 15">Tetramer of two alpha and two beta subunits.</text>
</comment>
<dbReference type="SMART" id="SM00873">
    <property type="entry name" value="B3_4"/>
    <property type="match status" value="1"/>
</dbReference>
<dbReference type="GO" id="GO:0009328">
    <property type="term" value="C:phenylalanine-tRNA ligase complex"/>
    <property type="evidence" value="ECO:0007669"/>
    <property type="project" value="TreeGrafter"/>
</dbReference>
<keyword evidence="13 15" id="KW-0030">Aminoacyl-tRNA synthetase</keyword>
<evidence type="ECO:0000259" key="19">
    <source>
        <dbReference type="PROSITE" id="PS51483"/>
    </source>
</evidence>
<evidence type="ECO:0000256" key="16">
    <source>
        <dbReference type="PROSITE-ProRule" id="PRU00209"/>
    </source>
</evidence>
<dbReference type="CDD" id="cd02796">
    <property type="entry name" value="tRNA_bind_bactPheRS"/>
    <property type="match status" value="1"/>
</dbReference>
<dbReference type="PANTHER" id="PTHR10947">
    <property type="entry name" value="PHENYLALANYL-TRNA SYNTHETASE BETA CHAIN AND LEUCINE-RICH REPEAT-CONTAINING PROTEIN 47"/>
    <property type="match status" value="1"/>
</dbReference>
<dbReference type="Gene3D" id="3.50.40.10">
    <property type="entry name" value="Phenylalanyl-trna Synthetase, Chain B, domain 3"/>
    <property type="match status" value="1"/>
</dbReference>
<keyword evidence="4 15" id="KW-0963">Cytoplasm</keyword>
<comment type="similarity">
    <text evidence="2 15">Belongs to the phenylalanyl-tRNA synthetase beta subunit family. Type 1 subfamily.</text>
</comment>
<dbReference type="SUPFAM" id="SSF55681">
    <property type="entry name" value="Class II aaRS and biotin synthetases"/>
    <property type="match status" value="1"/>
</dbReference>
<dbReference type="InterPro" id="IPR005121">
    <property type="entry name" value="Fdx_antiC-bd"/>
</dbReference>
<dbReference type="Gene3D" id="3.30.70.380">
    <property type="entry name" value="Ferrodoxin-fold anticodon-binding domain"/>
    <property type="match status" value="1"/>
</dbReference>
<dbReference type="SUPFAM" id="SSF56037">
    <property type="entry name" value="PheT/TilS domain"/>
    <property type="match status" value="1"/>
</dbReference>
<dbReference type="InterPro" id="IPR012340">
    <property type="entry name" value="NA-bd_OB-fold"/>
</dbReference>
<dbReference type="InterPro" id="IPR020825">
    <property type="entry name" value="Phe-tRNA_synthase-like_B3/B4"/>
</dbReference>
<dbReference type="InterPro" id="IPR002547">
    <property type="entry name" value="tRNA-bd_dom"/>
</dbReference>
<dbReference type="EC" id="6.1.1.20" evidence="15"/>
<feature type="domain" description="B5" evidence="19">
    <location>
        <begin position="404"/>
        <end position="479"/>
    </location>
</feature>
<dbReference type="InterPro" id="IPR005146">
    <property type="entry name" value="B3/B4_tRNA-bd"/>
</dbReference>
<accession>A0A662DD99</accession>
<dbReference type="InterPro" id="IPR036690">
    <property type="entry name" value="Fdx_antiC-bd_sf"/>
</dbReference>
<dbReference type="Pfam" id="PF03147">
    <property type="entry name" value="FDX-ACB"/>
    <property type="match status" value="1"/>
</dbReference>
<dbReference type="Pfam" id="PF01588">
    <property type="entry name" value="tRNA_bind"/>
    <property type="match status" value="1"/>
</dbReference>
<dbReference type="FunFam" id="2.40.50.140:FF:000045">
    <property type="entry name" value="Phenylalanine--tRNA ligase beta subunit"/>
    <property type="match status" value="1"/>
</dbReference>
<dbReference type="FunFam" id="3.50.40.10:FF:000001">
    <property type="entry name" value="Phenylalanine--tRNA ligase beta subunit"/>
    <property type="match status" value="1"/>
</dbReference>
<evidence type="ECO:0000256" key="10">
    <source>
        <dbReference type="ARBA" id="ARBA00022842"/>
    </source>
</evidence>
<dbReference type="GO" id="GO:0000049">
    <property type="term" value="F:tRNA binding"/>
    <property type="evidence" value="ECO:0007669"/>
    <property type="project" value="UniProtKB-UniRule"/>
</dbReference>
<dbReference type="PROSITE" id="PS51483">
    <property type="entry name" value="B5"/>
    <property type="match status" value="1"/>
</dbReference>
<evidence type="ECO:0000256" key="12">
    <source>
        <dbReference type="ARBA" id="ARBA00022917"/>
    </source>
</evidence>
<keyword evidence="8 15" id="KW-0547">Nucleotide-binding</keyword>
<dbReference type="InterPro" id="IPR045864">
    <property type="entry name" value="aa-tRNA-synth_II/BPL/LPL"/>
</dbReference>
<dbReference type="NCBIfam" id="TIGR00472">
    <property type="entry name" value="pheT_bact"/>
    <property type="match status" value="1"/>
</dbReference>
<dbReference type="Gene3D" id="3.30.930.10">
    <property type="entry name" value="Bira Bifunctional Protein, Domain 2"/>
    <property type="match status" value="1"/>
</dbReference>
<dbReference type="SMART" id="SM00874">
    <property type="entry name" value="B5"/>
    <property type="match status" value="1"/>
</dbReference>
<dbReference type="Pfam" id="PF03484">
    <property type="entry name" value="B5"/>
    <property type="match status" value="1"/>
</dbReference>
<dbReference type="NCBIfam" id="NF045760">
    <property type="entry name" value="YtpR"/>
    <property type="match status" value="1"/>
</dbReference>
<keyword evidence="5 16" id="KW-0820">tRNA-binding</keyword>
<dbReference type="EMBL" id="QMQB01000154">
    <property type="protein sequence ID" value="RLE12487.1"/>
    <property type="molecule type" value="Genomic_DNA"/>
</dbReference>
<comment type="cofactor">
    <cofactor evidence="15">
        <name>Mg(2+)</name>
        <dbReference type="ChEBI" id="CHEBI:18420"/>
    </cofactor>
    <text evidence="15">Binds 2 magnesium ions per tetramer.</text>
</comment>
<comment type="caution">
    <text evidence="20">The sequence shown here is derived from an EMBL/GenBank/DDBJ whole genome shotgun (WGS) entry which is preliminary data.</text>
</comment>
<keyword evidence="12 15" id="KW-0648">Protein biosynthesis</keyword>
<evidence type="ECO:0000256" key="8">
    <source>
        <dbReference type="ARBA" id="ARBA00022741"/>
    </source>
</evidence>
<proteinExistence type="inferred from homology"/>
<dbReference type="Gene3D" id="3.30.56.10">
    <property type="match status" value="2"/>
</dbReference>
<keyword evidence="10 15" id="KW-0460">Magnesium</keyword>
<dbReference type="InterPro" id="IPR041616">
    <property type="entry name" value="PheRS_beta_core"/>
</dbReference>
<dbReference type="GO" id="GO:0006432">
    <property type="term" value="P:phenylalanyl-tRNA aminoacylation"/>
    <property type="evidence" value="ECO:0007669"/>
    <property type="project" value="UniProtKB-UniRule"/>
</dbReference>
<dbReference type="SMART" id="SM00896">
    <property type="entry name" value="FDX-ACB"/>
    <property type="match status" value="1"/>
</dbReference>
<comment type="subcellular location">
    <subcellularLocation>
        <location evidence="1 15">Cytoplasm</location>
    </subcellularLocation>
</comment>
<evidence type="ECO:0000256" key="7">
    <source>
        <dbReference type="ARBA" id="ARBA00022723"/>
    </source>
</evidence>
<evidence type="ECO:0000256" key="5">
    <source>
        <dbReference type="ARBA" id="ARBA00022555"/>
    </source>
</evidence>
<dbReference type="InterPro" id="IPR005147">
    <property type="entry name" value="tRNA_synthase_B5-dom"/>
</dbReference>
<evidence type="ECO:0000313" key="21">
    <source>
        <dbReference type="Proteomes" id="UP000267654"/>
    </source>
</evidence>
<evidence type="ECO:0000256" key="11">
    <source>
        <dbReference type="ARBA" id="ARBA00022884"/>
    </source>
</evidence>
<dbReference type="InterPro" id="IPR045060">
    <property type="entry name" value="Phe-tRNA-ligase_IIc_bsu"/>
</dbReference>
<dbReference type="PANTHER" id="PTHR10947:SF0">
    <property type="entry name" value="PHENYLALANINE--TRNA LIGASE BETA SUBUNIT"/>
    <property type="match status" value="1"/>
</dbReference>
<evidence type="ECO:0000259" key="18">
    <source>
        <dbReference type="PROSITE" id="PS51447"/>
    </source>
</evidence>
<feature type="binding site" evidence="15">
    <location>
        <position position="463"/>
    </location>
    <ligand>
        <name>Mg(2+)</name>
        <dbReference type="ChEBI" id="CHEBI:18420"/>
        <note>shared with alpha subunit</note>
    </ligand>
</feature>
<dbReference type="FunFam" id="3.30.70.380:FF:000001">
    <property type="entry name" value="Phenylalanine--tRNA ligase beta subunit"/>
    <property type="match status" value="1"/>
</dbReference>
<dbReference type="PROSITE" id="PS51447">
    <property type="entry name" value="FDX_ACB"/>
    <property type="match status" value="1"/>
</dbReference>
<dbReference type="GO" id="GO:0005524">
    <property type="term" value="F:ATP binding"/>
    <property type="evidence" value="ECO:0007669"/>
    <property type="project" value="UniProtKB-UniRule"/>
</dbReference>
<keyword evidence="11 16" id="KW-0694">RNA-binding</keyword>
<dbReference type="Pfam" id="PF03483">
    <property type="entry name" value="B3_4"/>
    <property type="match status" value="1"/>
</dbReference>
<dbReference type="FunFam" id="3.30.56.10:FF:000002">
    <property type="entry name" value="Phenylalanine--tRNA ligase beta subunit"/>
    <property type="match status" value="1"/>
</dbReference>
<dbReference type="Pfam" id="PF17759">
    <property type="entry name" value="tRNA_synthFbeta"/>
    <property type="match status" value="1"/>
</dbReference>
<feature type="domain" description="TRNA-binding" evidence="17">
    <location>
        <begin position="41"/>
        <end position="149"/>
    </location>
</feature>
<evidence type="ECO:0000256" key="3">
    <source>
        <dbReference type="ARBA" id="ARBA00011209"/>
    </source>
</evidence>
<evidence type="ECO:0000256" key="9">
    <source>
        <dbReference type="ARBA" id="ARBA00022840"/>
    </source>
</evidence>
<evidence type="ECO:0000256" key="14">
    <source>
        <dbReference type="ARBA" id="ARBA00049255"/>
    </source>
</evidence>
<organism evidence="20 21">
    <name type="scientific">Aerophobetes bacterium</name>
    <dbReference type="NCBI Taxonomy" id="2030807"/>
    <lineage>
        <taxon>Bacteria</taxon>
        <taxon>Candidatus Aerophobota</taxon>
    </lineage>
</organism>
<keyword evidence="9 15" id="KW-0067">ATP-binding</keyword>
<evidence type="ECO:0000256" key="4">
    <source>
        <dbReference type="ARBA" id="ARBA00022490"/>
    </source>
</evidence>
<reference evidence="20 21" key="1">
    <citation type="submission" date="2018-06" db="EMBL/GenBank/DDBJ databases">
        <title>Extensive metabolic versatility and redundancy in microbially diverse, dynamic hydrothermal sediments.</title>
        <authorList>
            <person name="Dombrowski N."/>
            <person name="Teske A."/>
            <person name="Baker B.J."/>
        </authorList>
    </citation>
    <scope>NUCLEOTIDE SEQUENCE [LARGE SCALE GENOMIC DNA]</scope>
    <source>
        <strain evidence="20">B19_G9</strain>
    </source>
</reference>
<dbReference type="Proteomes" id="UP000267654">
    <property type="component" value="Unassembled WGS sequence"/>
</dbReference>
<dbReference type="GO" id="GO:0000287">
    <property type="term" value="F:magnesium ion binding"/>
    <property type="evidence" value="ECO:0007669"/>
    <property type="project" value="UniProtKB-UniRule"/>
</dbReference>
<gene>
    <name evidence="15" type="primary">pheT</name>
    <name evidence="20" type="ORF">DRI96_04460</name>
</gene>
<evidence type="ECO:0000313" key="20">
    <source>
        <dbReference type="EMBL" id="RLE12487.1"/>
    </source>
</evidence>
<feature type="binding site" evidence="15">
    <location>
        <position position="457"/>
    </location>
    <ligand>
        <name>Mg(2+)</name>
        <dbReference type="ChEBI" id="CHEBI:18420"/>
        <note>shared with alpha subunit</note>
    </ligand>
</feature>
<dbReference type="SUPFAM" id="SSF46955">
    <property type="entry name" value="Putative DNA-binding domain"/>
    <property type="match status" value="1"/>
</dbReference>
<dbReference type="Gene3D" id="2.40.50.140">
    <property type="entry name" value="Nucleic acid-binding proteins"/>
    <property type="match status" value="1"/>
</dbReference>
<dbReference type="InterPro" id="IPR033714">
    <property type="entry name" value="tRNA_bind_bactPheRS"/>
</dbReference>
<evidence type="ECO:0000256" key="6">
    <source>
        <dbReference type="ARBA" id="ARBA00022598"/>
    </source>
</evidence>
<keyword evidence="7 15" id="KW-0479">Metal-binding</keyword>
<sequence length="786" mass="88657">MEKMRVSLNELKRLVDFPYSPEELADKLTNLGLEVREISSFGKFNKVVVGKIVDIKKHPNADRLNIVKVNVGEGTVSLVCGAPNVKEGYCVAVALEGAELPGGIKVKKTKIRGVFSPGMICSERELGLGEDHSGIMVLPSDLTPGSNLSHALGIEDVILDIEITSNRGDCLSILGIAREIAALTGSKVRIPSDKIKDNQIVKETDLLSIQIDNPELCPLYTARIIRDVKITSSPYWLWQKVLLSGARPINNVVDVTNYVMWEIGQPMHPFDFDRIEGKKIVVRRAREGEVLVTLDDKLRTLNKNMLVIASTHIPIALAGIMGGKNTQVQSSTCNVLLEAAYFDPICVGKTSRKLGLSTEASCRFERGIDPTMVEKALNRAAMLIQKVAGGKIVEPVLREGKEPSRKKVIYFRPSRVNRIIGNRISFSTIENILKNLEFEIDKNKSKWKVTVPTFRGDVEREIDLIEEVCRVYGYNEVGKSLPSLGSGGGKKCKEEKVKDEIRNLLKGCGFYEVVTNPLVGEKSKRISALNPEKMIPIRNPLSIQQRFLRAYLFPGLLEVASFNYNQEKRNLRIMEIGKTFIKEDKKLKEILSLSAVVLEDNFDLFHLKGIVELILQQTKVGKVQFRAYPFPFLSPAESILVLEKELNIGFFGKLNVNFCEELKLPLNSYLFEINMDFIISTYKEEKKYHPLPRFPSLKRDLSFVMREDIPAEEAKQYILNKTRYVEKVDLIDVYQGANIPEGHKSITFSLIFRHPDRTLTDSEVNSIQNKIIKSMEEKWGAYLRKE</sequence>
<dbReference type="SUPFAM" id="SSF50249">
    <property type="entry name" value="Nucleic acid-binding proteins"/>
    <property type="match status" value="1"/>
</dbReference>
<feature type="binding site" evidence="15">
    <location>
        <position position="466"/>
    </location>
    <ligand>
        <name>Mg(2+)</name>
        <dbReference type="ChEBI" id="CHEBI:18420"/>
        <note>shared with alpha subunit</note>
    </ligand>
</feature>
<dbReference type="SUPFAM" id="SSF54991">
    <property type="entry name" value="Anticodon-binding domain of PheRS"/>
    <property type="match status" value="1"/>
</dbReference>
<dbReference type="InterPro" id="IPR009061">
    <property type="entry name" value="DNA-bd_dom_put_sf"/>
</dbReference>
<name>A0A662DD99_UNCAE</name>
<evidence type="ECO:0000256" key="1">
    <source>
        <dbReference type="ARBA" id="ARBA00004496"/>
    </source>
</evidence>
<dbReference type="HAMAP" id="MF_00283">
    <property type="entry name" value="Phe_tRNA_synth_beta1"/>
    <property type="match status" value="1"/>
</dbReference>
<comment type="catalytic activity">
    <reaction evidence="14 15">
        <text>tRNA(Phe) + L-phenylalanine + ATP = L-phenylalanyl-tRNA(Phe) + AMP + diphosphate + H(+)</text>
        <dbReference type="Rhea" id="RHEA:19413"/>
        <dbReference type="Rhea" id="RHEA-COMP:9668"/>
        <dbReference type="Rhea" id="RHEA-COMP:9699"/>
        <dbReference type="ChEBI" id="CHEBI:15378"/>
        <dbReference type="ChEBI" id="CHEBI:30616"/>
        <dbReference type="ChEBI" id="CHEBI:33019"/>
        <dbReference type="ChEBI" id="CHEBI:58095"/>
        <dbReference type="ChEBI" id="CHEBI:78442"/>
        <dbReference type="ChEBI" id="CHEBI:78531"/>
        <dbReference type="ChEBI" id="CHEBI:456215"/>
        <dbReference type="EC" id="6.1.1.20"/>
    </reaction>
</comment>
<dbReference type="AlphaFoldDB" id="A0A662DD99"/>
<dbReference type="PROSITE" id="PS50886">
    <property type="entry name" value="TRBD"/>
    <property type="match status" value="1"/>
</dbReference>
<evidence type="ECO:0000256" key="13">
    <source>
        <dbReference type="ARBA" id="ARBA00023146"/>
    </source>
</evidence>
<evidence type="ECO:0000256" key="15">
    <source>
        <dbReference type="HAMAP-Rule" id="MF_00283"/>
    </source>
</evidence>